<feature type="transmembrane region" description="Helical" evidence="1">
    <location>
        <begin position="152"/>
        <end position="171"/>
    </location>
</feature>
<accession>A0ABQ9YTF3</accession>
<reference evidence="2 3" key="1">
    <citation type="journal article" date="2023" name="Nucleic Acids Res.">
        <title>The hologenome of Daphnia magna reveals possible DNA methylation and microbiome-mediated evolution of the host genome.</title>
        <authorList>
            <person name="Chaturvedi A."/>
            <person name="Li X."/>
            <person name="Dhandapani V."/>
            <person name="Marshall H."/>
            <person name="Kissane S."/>
            <person name="Cuenca-Cambronero M."/>
            <person name="Asole G."/>
            <person name="Calvet F."/>
            <person name="Ruiz-Romero M."/>
            <person name="Marangio P."/>
            <person name="Guigo R."/>
            <person name="Rago D."/>
            <person name="Mirbahai L."/>
            <person name="Eastwood N."/>
            <person name="Colbourne J.K."/>
            <person name="Zhou J."/>
            <person name="Mallon E."/>
            <person name="Orsini L."/>
        </authorList>
    </citation>
    <scope>NUCLEOTIDE SEQUENCE [LARGE SCALE GENOMIC DNA]</scope>
    <source>
        <strain evidence="2">LRV0_1</strain>
    </source>
</reference>
<organism evidence="2 3">
    <name type="scientific">Daphnia magna</name>
    <dbReference type="NCBI Taxonomy" id="35525"/>
    <lineage>
        <taxon>Eukaryota</taxon>
        <taxon>Metazoa</taxon>
        <taxon>Ecdysozoa</taxon>
        <taxon>Arthropoda</taxon>
        <taxon>Crustacea</taxon>
        <taxon>Branchiopoda</taxon>
        <taxon>Diplostraca</taxon>
        <taxon>Cladocera</taxon>
        <taxon>Anomopoda</taxon>
        <taxon>Daphniidae</taxon>
        <taxon>Daphnia</taxon>
    </lineage>
</organism>
<evidence type="ECO:0000313" key="3">
    <source>
        <dbReference type="Proteomes" id="UP001234178"/>
    </source>
</evidence>
<keyword evidence="1" id="KW-0812">Transmembrane</keyword>
<sequence length="273" mass="30837">MSNNAEKKGGKSEKVVAVIVHQNGGSCSLQVKGEDFTFTHSLISVLHPFYCIQQRRLSTTSKVIIDTWLAAPNQHFGTQTACTKSSVSMAQISLLPLLLMLLLPLLALHYCHSFPFHEFISALHIASSASPFILNSTRLAGFYANKANTRVHFPHLTTRIFILVYVLRLFTARRLASRSPFIFSSKWLDSDYYYVSLLFFPFLRILSRFLLLSLPGGAHLVPLSSSIYSFSVSLCLSMAVFLFSIRMELVPPSRYQRCFRDTIDMNVDLLRSN</sequence>
<keyword evidence="1" id="KW-1133">Transmembrane helix</keyword>
<name>A0ABQ9YTF3_9CRUS</name>
<feature type="transmembrane region" description="Helical" evidence="1">
    <location>
        <begin position="92"/>
        <end position="110"/>
    </location>
</feature>
<proteinExistence type="predicted"/>
<protein>
    <submittedName>
        <fullName evidence="2">Uncharacterized protein</fullName>
    </submittedName>
</protein>
<gene>
    <name evidence="2" type="ORF">OUZ56_005676</name>
</gene>
<keyword evidence="1" id="KW-0472">Membrane</keyword>
<dbReference type="EMBL" id="JAOYFB010000001">
    <property type="protein sequence ID" value="KAK4003927.1"/>
    <property type="molecule type" value="Genomic_DNA"/>
</dbReference>
<feature type="transmembrane region" description="Helical" evidence="1">
    <location>
        <begin position="226"/>
        <end position="245"/>
    </location>
</feature>
<dbReference type="Proteomes" id="UP001234178">
    <property type="component" value="Unassembled WGS sequence"/>
</dbReference>
<keyword evidence="3" id="KW-1185">Reference proteome</keyword>
<evidence type="ECO:0000256" key="1">
    <source>
        <dbReference type="SAM" id="Phobius"/>
    </source>
</evidence>
<feature type="transmembrane region" description="Helical" evidence="1">
    <location>
        <begin position="192"/>
        <end position="214"/>
    </location>
</feature>
<evidence type="ECO:0000313" key="2">
    <source>
        <dbReference type="EMBL" id="KAK4003927.1"/>
    </source>
</evidence>
<comment type="caution">
    <text evidence="2">The sequence shown here is derived from an EMBL/GenBank/DDBJ whole genome shotgun (WGS) entry which is preliminary data.</text>
</comment>